<feature type="region of interest" description="Disordered" evidence="1">
    <location>
        <begin position="1"/>
        <end position="26"/>
    </location>
</feature>
<dbReference type="EMBL" id="HBUE01160868">
    <property type="protein sequence ID" value="CAG6509889.1"/>
    <property type="molecule type" value="Transcribed_RNA"/>
</dbReference>
<organism evidence="2">
    <name type="scientific">Culex pipiens</name>
    <name type="common">House mosquito</name>
    <dbReference type="NCBI Taxonomy" id="7175"/>
    <lineage>
        <taxon>Eukaryota</taxon>
        <taxon>Metazoa</taxon>
        <taxon>Ecdysozoa</taxon>
        <taxon>Arthropoda</taxon>
        <taxon>Hexapoda</taxon>
        <taxon>Insecta</taxon>
        <taxon>Pterygota</taxon>
        <taxon>Neoptera</taxon>
        <taxon>Endopterygota</taxon>
        <taxon>Diptera</taxon>
        <taxon>Nematocera</taxon>
        <taxon>Culicoidea</taxon>
        <taxon>Culicidae</taxon>
        <taxon>Culicinae</taxon>
        <taxon>Culicini</taxon>
        <taxon>Culex</taxon>
        <taxon>Culex</taxon>
    </lineage>
</organism>
<dbReference type="AlphaFoldDB" id="A0A8D8DBW2"/>
<dbReference type="EMBL" id="HBUE01266064">
    <property type="protein sequence ID" value="CAG6561293.1"/>
    <property type="molecule type" value="Transcribed_RNA"/>
</dbReference>
<protein>
    <submittedName>
        <fullName evidence="2">(northern house mosquito) hypothetical protein</fullName>
    </submittedName>
</protein>
<feature type="compositionally biased region" description="Basic and acidic residues" evidence="1">
    <location>
        <begin position="90"/>
        <end position="100"/>
    </location>
</feature>
<evidence type="ECO:0000313" key="2">
    <source>
        <dbReference type="EMBL" id="CAG6509889.1"/>
    </source>
</evidence>
<feature type="region of interest" description="Disordered" evidence="1">
    <location>
        <begin position="79"/>
        <end position="100"/>
    </location>
</feature>
<evidence type="ECO:0000256" key="1">
    <source>
        <dbReference type="SAM" id="MobiDB-lite"/>
    </source>
</evidence>
<sequence>MQRSLPQAVPPGNCQHERSRGKRAAHIRRRRIRPVLVLPGMPQSAAFGFPAASIGGSQRVLSSAGAVADDLPDVGRAISAAGPVDLPPLEAHRRSEPLTA</sequence>
<reference evidence="2" key="1">
    <citation type="submission" date="2021-05" db="EMBL/GenBank/DDBJ databases">
        <authorList>
            <person name="Alioto T."/>
            <person name="Alioto T."/>
            <person name="Gomez Garrido J."/>
        </authorList>
    </citation>
    <scope>NUCLEOTIDE SEQUENCE</scope>
</reference>
<accession>A0A8D8DBW2</accession>
<proteinExistence type="predicted"/>
<name>A0A8D8DBW2_CULPI</name>